<dbReference type="InterPro" id="IPR004195">
    <property type="entry name" value="Head_decoration_D"/>
</dbReference>
<accession>A0A3B0ZMI9</accession>
<dbReference type="Pfam" id="PF02924">
    <property type="entry name" value="HDPD"/>
    <property type="match status" value="2"/>
</dbReference>
<dbReference type="EMBL" id="UOFK01000280">
    <property type="protein sequence ID" value="VAW81816.1"/>
    <property type="molecule type" value="Genomic_DNA"/>
</dbReference>
<protein>
    <recommendedName>
        <fullName evidence="2">Head decoration protein</fullName>
    </recommendedName>
</protein>
<proteinExistence type="predicted"/>
<sequence>MALITEPTHPGEFIVSEANGDYSREAITVLLGEKLVAGAVVGAVNTGTAAAVADSGNTGDGTMGAITVSGSAQAGDYRLTFLDPAVDAGAFVVEDAAGISYGTGDVAAPFSGGGLSFTLADGAVDFVAGDAFTITVTVSATKYKEYDPTNTDGSEVAGGVLFGAVDASTADAPGVLIARDAEVNKAEIIWFNGATAGQIATGEAQLETPGIVAR</sequence>
<organism evidence="1">
    <name type="scientific">hydrothermal vent metagenome</name>
    <dbReference type="NCBI Taxonomy" id="652676"/>
    <lineage>
        <taxon>unclassified sequences</taxon>
        <taxon>metagenomes</taxon>
        <taxon>ecological metagenomes</taxon>
    </lineage>
</organism>
<evidence type="ECO:0008006" key="2">
    <source>
        <dbReference type="Google" id="ProtNLM"/>
    </source>
</evidence>
<evidence type="ECO:0000313" key="1">
    <source>
        <dbReference type="EMBL" id="VAW81816.1"/>
    </source>
</evidence>
<dbReference type="AlphaFoldDB" id="A0A3B0ZMI9"/>
<gene>
    <name evidence="1" type="ORF">MNBD_GAMMA13-1159</name>
</gene>
<name>A0A3B0ZMI9_9ZZZZ</name>
<reference evidence="1" key="1">
    <citation type="submission" date="2018-06" db="EMBL/GenBank/DDBJ databases">
        <authorList>
            <person name="Zhirakovskaya E."/>
        </authorList>
    </citation>
    <scope>NUCLEOTIDE SEQUENCE</scope>
</reference>